<gene>
    <name evidence="7" type="primary">cps2J</name>
    <name evidence="7" type="ORF">GCM10011379_50520</name>
</gene>
<keyword evidence="8" id="KW-1185">Reference proteome</keyword>
<dbReference type="PANTHER" id="PTHR30250:SF11">
    <property type="entry name" value="O-ANTIGEN TRANSPORTER-RELATED"/>
    <property type="match status" value="1"/>
</dbReference>
<proteinExistence type="predicted"/>
<evidence type="ECO:0000256" key="5">
    <source>
        <dbReference type="ARBA" id="ARBA00023136"/>
    </source>
</evidence>
<evidence type="ECO:0000256" key="2">
    <source>
        <dbReference type="ARBA" id="ARBA00022475"/>
    </source>
</evidence>
<keyword evidence="2" id="KW-1003">Cell membrane</keyword>
<feature type="transmembrane region" description="Helical" evidence="6">
    <location>
        <begin position="365"/>
        <end position="385"/>
    </location>
</feature>
<dbReference type="EMBL" id="BMIB01000005">
    <property type="protein sequence ID" value="GGH80120.1"/>
    <property type="molecule type" value="Genomic_DNA"/>
</dbReference>
<keyword evidence="3 6" id="KW-0812">Transmembrane</keyword>
<feature type="transmembrane region" description="Helical" evidence="6">
    <location>
        <begin position="391"/>
        <end position="412"/>
    </location>
</feature>
<reference evidence="7" key="2">
    <citation type="submission" date="2020-09" db="EMBL/GenBank/DDBJ databases">
        <authorList>
            <person name="Sun Q."/>
            <person name="Zhou Y."/>
        </authorList>
    </citation>
    <scope>NUCLEOTIDE SEQUENCE</scope>
    <source>
        <strain evidence="7">CGMCC 1.15290</strain>
    </source>
</reference>
<organism evidence="7 8">
    <name type="scientific">Filimonas zeae</name>
    <dbReference type="NCBI Taxonomy" id="1737353"/>
    <lineage>
        <taxon>Bacteria</taxon>
        <taxon>Pseudomonadati</taxon>
        <taxon>Bacteroidota</taxon>
        <taxon>Chitinophagia</taxon>
        <taxon>Chitinophagales</taxon>
        <taxon>Chitinophagaceae</taxon>
        <taxon>Filimonas</taxon>
    </lineage>
</organism>
<feature type="transmembrane region" description="Helical" evidence="6">
    <location>
        <begin position="333"/>
        <end position="353"/>
    </location>
</feature>
<accession>A0A917J5N9</accession>
<feature type="transmembrane region" description="Helical" evidence="6">
    <location>
        <begin position="299"/>
        <end position="321"/>
    </location>
</feature>
<dbReference type="AlphaFoldDB" id="A0A917J5N9"/>
<reference evidence="7" key="1">
    <citation type="journal article" date="2014" name="Int. J. Syst. Evol. Microbiol.">
        <title>Complete genome sequence of Corynebacterium casei LMG S-19264T (=DSM 44701T), isolated from a smear-ripened cheese.</title>
        <authorList>
            <consortium name="US DOE Joint Genome Institute (JGI-PGF)"/>
            <person name="Walter F."/>
            <person name="Albersmeier A."/>
            <person name="Kalinowski J."/>
            <person name="Ruckert C."/>
        </authorList>
    </citation>
    <scope>NUCLEOTIDE SEQUENCE</scope>
    <source>
        <strain evidence="7">CGMCC 1.15290</strain>
    </source>
</reference>
<dbReference type="InterPro" id="IPR050833">
    <property type="entry name" value="Poly_Biosynth_Transport"/>
</dbReference>
<dbReference type="Pfam" id="PF13440">
    <property type="entry name" value="Polysacc_synt_3"/>
    <property type="match status" value="1"/>
</dbReference>
<evidence type="ECO:0000256" key="1">
    <source>
        <dbReference type="ARBA" id="ARBA00004651"/>
    </source>
</evidence>
<feature type="transmembrane region" description="Helical" evidence="6">
    <location>
        <begin position="178"/>
        <end position="199"/>
    </location>
</feature>
<feature type="transmembrane region" description="Helical" evidence="6">
    <location>
        <begin position="220"/>
        <end position="238"/>
    </location>
</feature>
<dbReference type="PANTHER" id="PTHR30250">
    <property type="entry name" value="PST FAMILY PREDICTED COLANIC ACID TRANSPORTER"/>
    <property type="match status" value="1"/>
</dbReference>
<feature type="transmembrane region" description="Helical" evidence="6">
    <location>
        <begin position="12"/>
        <end position="33"/>
    </location>
</feature>
<feature type="transmembrane region" description="Helical" evidence="6">
    <location>
        <begin position="118"/>
        <end position="138"/>
    </location>
</feature>
<evidence type="ECO:0008006" key="9">
    <source>
        <dbReference type="Google" id="ProtNLM"/>
    </source>
</evidence>
<keyword evidence="5 6" id="KW-0472">Membrane</keyword>
<feature type="transmembrane region" description="Helical" evidence="6">
    <location>
        <begin position="83"/>
        <end position="106"/>
    </location>
</feature>
<feature type="transmembrane region" description="Helical" evidence="6">
    <location>
        <begin position="258"/>
        <end position="278"/>
    </location>
</feature>
<dbReference type="Proteomes" id="UP000627292">
    <property type="component" value="Unassembled WGS sequence"/>
</dbReference>
<evidence type="ECO:0000256" key="6">
    <source>
        <dbReference type="SAM" id="Phobius"/>
    </source>
</evidence>
<protein>
    <recommendedName>
        <fullName evidence="9">Flippase</fullName>
    </recommendedName>
</protein>
<feature type="transmembrane region" description="Helical" evidence="6">
    <location>
        <begin position="150"/>
        <end position="172"/>
    </location>
</feature>
<evidence type="ECO:0000313" key="8">
    <source>
        <dbReference type="Proteomes" id="UP000627292"/>
    </source>
</evidence>
<feature type="transmembrane region" description="Helical" evidence="6">
    <location>
        <begin position="45"/>
        <end position="63"/>
    </location>
</feature>
<name>A0A917J5N9_9BACT</name>
<evidence type="ECO:0000256" key="4">
    <source>
        <dbReference type="ARBA" id="ARBA00022989"/>
    </source>
</evidence>
<dbReference type="GO" id="GO:0005886">
    <property type="term" value="C:plasma membrane"/>
    <property type="evidence" value="ECO:0007669"/>
    <property type="project" value="UniProtKB-SubCell"/>
</dbReference>
<keyword evidence="4 6" id="KW-1133">Transmembrane helix</keyword>
<dbReference type="CDD" id="cd13128">
    <property type="entry name" value="MATE_Wzx_like"/>
    <property type="match status" value="1"/>
</dbReference>
<comment type="caution">
    <text evidence="7">The sequence shown here is derived from an EMBL/GenBank/DDBJ whole genome shotgun (WGS) entry which is preliminary data.</text>
</comment>
<sequence length="449" mass="50763">MKEKNDSYWLKSGVLILIQNLSSVLFGFGGFYFMVRVLDKHSFGAWILFTSTTTIFEMIRSGLIQNALIKFLSFSEKEEHPAILSSSFLMNGLLTLLCMVVNMSLAGYLSRLWHSPELFSMFLASNLVYLFSGLLSQFHWIEQANFRFKGIFITNFIRQGLFFVYIAVSYFLRWPMNLLHMVFMQAVSAAVATGVEYLLIRKILTFPFKPKWEEMKRLFAYGKFAFGTSISSILSSTIDQMMLGALLSTAASASFNVAVRIMNLVDIPTNAIAMIVFPQSARRMATDGTEAIKYLYEKSVGVLLAILLPCLLILYVFPTQIVHIIAGDGYNDTIPIVKIIIFYCILVPFGRQFGTILDSIGKPKLTFLLVLFTAILNLSLNYLLIHKYGAIGAAYATLTSNLIAFIIAQTILKKLLNVNTLNTFRHAVAFYPEFYNKYVKPRLFKTPHG</sequence>
<comment type="subcellular location">
    <subcellularLocation>
        <location evidence="1">Cell membrane</location>
        <topology evidence="1">Multi-pass membrane protein</topology>
    </subcellularLocation>
</comment>
<evidence type="ECO:0000313" key="7">
    <source>
        <dbReference type="EMBL" id="GGH80120.1"/>
    </source>
</evidence>
<dbReference type="RefSeq" id="WP_188957772.1">
    <property type="nucleotide sequence ID" value="NZ_BMIB01000005.1"/>
</dbReference>
<evidence type="ECO:0000256" key="3">
    <source>
        <dbReference type="ARBA" id="ARBA00022692"/>
    </source>
</evidence>